<dbReference type="Pfam" id="PF13464">
    <property type="entry name" value="RodZ_C"/>
    <property type="match status" value="1"/>
</dbReference>
<dbReference type="Pfam" id="PF13413">
    <property type="entry name" value="HTH_25"/>
    <property type="match status" value="1"/>
</dbReference>
<dbReference type="PROSITE" id="PS50943">
    <property type="entry name" value="HTH_CROC1"/>
    <property type="match status" value="1"/>
</dbReference>
<accession>A0ABT9E3I9</accession>
<protein>
    <submittedName>
        <fullName evidence="4">DUF4115 domain-containing protein</fullName>
    </submittedName>
</protein>
<dbReference type="PANTHER" id="PTHR34475">
    <property type="match status" value="1"/>
</dbReference>
<dbReference type="RefSeq" id="WP_305105588.1">
    <property type="nucleotide sequence ID" value="NZ_JAUTWS010000020.1"/>
</dbReference>
<name>A0ABT9E3I9_9PROT</name>
<keyword evidence="2" id="KW-0812">Transmembrane</keyword>
<proteinExistence type="predicted"/>
<dbReference type="PANTHER" id="PTHR34475:SF1">
    <property type="entry name" value="CYTOSKELETON PROTEIN RODZ"/>
    <property type="match status" value="1"/>
</dbReference>
<dbReference type="EMBL" id="JAUTWS010000020">
    <property type="protein sequence ID" value="MDO9710728.1"/>
    <property type="molecule type" value="Genomic_DNA"/>
</dbReference>
<comment type="caution">
    <text evidence="4">The sequence shown here is derived from an EMBL/GenBank/DDBJ whole genome shotgun (WGS) entry which is preliminary data.</text>
</comment>
<dbReference type="SMART" id="SM00530">
    <property type="entry name" value="HTH_XRE"/>
    <property type="match status" value="1"/>
</dbReference>
<feature type="transmembrane region" description="Helical" evidence="2">
    <location>
        <begin position="109"/>
        <end position="130"/>
    </location>
</feature>
<feature type="compositionally biased region" description="Low complexity" evidence="1">
    <location>
        <begin position="180"/>
        <end position="196"/>
    </location>
</feature>
<dbReference type="SUPFAM" id="SSF47413">
    <property type="entry name" value="lambda repressor-like DNA-binding domains"/>
    <property type="match status" value="1"/>
</dbReference>
<dbReference type="InterPro" id="IPR025194">
    <property type="entry name" value="RodZ-like_C"/>
</dbReference>
<gene>
    <name evidence="4" type="ORF">Q7A36_20425</name>
</gene>
<evidence type="ECO:0000259" key="3">
    <source>
        <dbReference type="PROSITE" id="PS50943"/>
    </source>
</evidence>
<dbReference type="CDD" id="cd00093">
    <property type="entry name" value="HTH_XRE"/>
    <property type="match status" value="1"/>
</dbReference>
<evidence type="ECO:0000256" key="1">
    <source>
        <dbReference type="SAM" id="MobiDB-lite"/>
    </source>
</evidence>
<keyword evidence="5" id="KW-1185">Reference proteome</keyword>
<dbReference type="Gene3D" id="1.10.260.40">
    <property type="entry name" value="lambda repressor-like DNA-binding domains"/>
    <property type="match status" value="1"/>
</dbReference>
<organism evidence="4 5">
    <name type="scientific">Paracraurococcus lichenis</name>
    <dbReference type="NCBI Taxonomy" id="3064888"/>
    <lineage>
        <taxon>Bacteria</taxon>
        <taxon>Pseudomonadati</taxon>
        <taxon>Pseudomonadota</taxon>
        <taxon>Alphaproteobacteria</taxon>
        <taxon>Acetobacterales</taxon>
        <taxon>Roseomonadaceae</taxon>
        <taxon>Paracraurococcus</taxon>
    </lineage>
</organism>
<feature type="domain" description="HTH cro/C1-type" evidence="3">
    <location>
        <begin position="21"/>
        <end position="81"/>
    </location>
</feature>
<evidence type="ECO:0000313" key="4">
    <source>
        <dbReference type="EMBL" id="MDO9710728.1"/>
    </source>
</evidence>
<keyword evidence="2" id="KW-1133">Transmembrane helix</keyword>
<dbReference type="InterPro" id="IPR050400">
    <property type="entry name" value="Bact_Cytoskel_RodZ"/>
</dbReference>
<evidence type="ECO:0000256" key="2">
    <source>
        <dbReference type="SAM" id="Phobius"/>
    </source>
</evidence>
<evidence type="ECO:0000313" key="5">
    <source>
        <dbReference type="Proteomes" id="UP001243009"/>
    </source>
</evidence>
<sequence>MKRLSPSETAGGEPVRLGAELRDARLALGLSIEDLAQSLRIRRVYLAALEDGRARDLPAPAYAVGFVRSYARALGLDENEVVRRFREASGQITARKTDLIFPEPVPDRGVPAGAVILVGAVLAIGAYVGWYQWSASGPRTVDAVPPPPPAIEQALREGSPPEAPPEPPPPAFAPPPPSPTSASAAQPVPARPQGAGPAVAPALVLAPPAVAPPASPPAPNPAEGRVLLRARAEAWIQVRERSGPVLVNRVLRPGEAWQVPAKEGLLLSTGNAGGLEVLVDGQPTSGLGPGQSVRRDLVIDAERLKAGQPILPAAAPAPPPRPAPPQ</sequence>
<dbReference type="InterPro" id="IPR001387">
    <property type="entry name" value="Cro/C1-type_HTH"/>
</dbReference>
<keyword evidence="2" id="KW-0472">Membrane</keyword>
<reference evidence="4 5" key="1">
    <citation type="submission" date="2023-08" db="EMBL/GenBank/DDBJ databases">
        <title>The draft genome sequence of Paracraurococcus sp. LOR1-02.</title>
        <authorList>
            <person name="Kingkaew E."/>
            <person name="Tanasupawat S."/>
        </authorList>
    </citation>
    <scope>NUCLEOTIDE SEQUENCE [LARGE SCALE GENOMIC DNA]</scope>
    <source>
        <strain evidence="4 5">LOR1-02</strain>
    </source>
</reference>
<feature type="region of interest" description="Disordered" evidence="1">
    <location>
        <begin position="141"/>
        <end position="196"/>
    </location>
</feature>
<dbReference type="InterPro" id="IPR010982">
    <property type="entry name" value="Lambda_DNA-bd_dom_sf"/>
</dbReference>
<feature type="compositionally biased region" description="Pro residues" evidence="1">
    <location>
        <begin position="161"/>
        <end position="179"/>
    </location>
</feature>
<dbReference type="Proteomes" id="UP001243009">
    <property type="component" value="Unassembled WGS sequence"/>
</dbReference>